<reference evidence="2" key="1">
    <citation type="journal article" date="2023" name="Mol. Phylogenet. Evol.">
        <title>Genome-scale phylogeny and comparative genomics of the fungal order Sordariales.</title>
        <authorList>
            <person name="Hensen N."/>
            <person name="Bonometti L."/>
            <person name="Westerberg I."/>
            <person name="Brannstrom I.O."/>
            <person name="Guillou S."/>
            <person name="Cros-Aarteil S."/>
            <person name="Calhoun S."/>
            <person name="Haridas S."/>
            <person name="Kuo A."/>
            <person name="Mondo S."/>
            <person name="Pangilinan J."/>
            <person name="Riley R."/>
            <person name="LaButti K."/>
            <person name="Andreopoulos B."/>
            <person name="Lipzen A."/>
            <person name="Chen C."/>
            <person name="Yan M."/>
            <person name="Daum C."/>
            <person name="Ng V."/>
            <person name="Clum A."/>
            <person name="Steindorff A."/>
            <person name="Ohm R.A."/>
            <person name="Martin F."/>
            <person name="Silar P."/>
            <person name="Natvig D.O."/>
            <person name="Lalanne C."/>
            <person name="Gautier V."/>
            <person name="Ament-Velasquez S.L."/>
            <person name="Kruys A."/>
            <person name="Hutchinson M.I."/>
            <person name="Powell A.J."/>
            <person name="Barry K."/>
            <person name="Miller A.N."/>
            <person name="Grigoriev I.V."/>
            <person name="Debuchy R."/>
            <person name="Gladieux P."/>
            <person name="Hiltunen Thoren M."/>
            <person name="Johannesson H."/>
        </authorList>
    </citation>
    <scope>NUCLEOTIDE SEQUENCE</scope>
    <source>
        <strain evidence="2">PSN293</strain>
    </source>
</reference>
<feature type="region of interest" description="Disordered" evidence="1">
    <location>
        <begin position="54"/>
        <end position="115"/>
    </location>
</feature>
<feature type="compositionally biased region" description="Acidic residues" evidence="1">
    <location>
        <begin position="473"/>
        <end position="482"/>
    </location>
</feature>
<feature type="compositionally biased region" description="Acidic residues" evidence="1">
    <location>
        <begin position="159"/>
        <end position="185"/>
    </location>
</feature>
<feature type="region of interest" description="Disordered" evidence="1">
    <location>
        <begin position="397"/>
        <end position="417"/>
    </location>
</feature>
<sequence>MPNITVERPDPFQRFALPDLQLAKIVEEEELEEEEESFFDNSIDWSFCFSAFDEDGHPEVEPSTEPELSTRRSSGSSNYCTDPGSIFSHGSSVYSRSNTPTPPDSDSESDDEDFCPLPFDVVRQLTATVLAEIPLPDNEYNSIANNVRDNYESSALLSDPEDEDQQEDQPAEDSTSETDELCPEQDTEIAEFSEDWEIVVEFERDGFEAAYAISNTGRRYWRKENRYKLLTDAEIEDLLEWVTQTGATPVYMKPGLFTFEEYWNVGLDPDTGEARQHPLIHTGAHHPDWAQHSWIDENGHILLLRDYDDERFIAQGYKCQRKASSWATMDSPSSLLNRGKRQILPSGQLVPEPIVTSPEGEVSWPEDLAYYPGQVSWADLDDDDDELAEEAQEDLATTGDLAGVSVFPSPATIPGAPRDLYTIEEESEEEEAAENTDHDVSSNVTAIQESPDEDIPHMSLGKPAYGSDDETLFENSEDDEGETFNPLPLTGAENPSWKGHSSIDVHGQVYVIRDYQNWYHSTNGLRLSTKTSWVVMESPSDLLNFGKQQILPSGQTVPELTITTPEGEIGWLEDLAYYPDQTNRADDDGDEEPVQESQQDLTSCTDLVSSEVLAASETGLGQVQVYESDENDNDDDGLFGDGENFSEDCPPLPLTGHLNPGWALHSCVDEDGKIFLTGKRQWEDYFASGGEVQCQNRPNTWVSLPSRDLVLSRVFGSVKLSNGLPVPELTFTTPEGETCWLDDTAYYPGQTNWADMDDDDE</sequence>
<feature type="compositionally biased region" description="Acidic residues" evidence="1">
    <location>
        <begin position="105"/>
        <end position="114"/>
    </location>
</feature>
<evidence type="ECO:0000256" key="1">
    <source>
        <dbReference type="SAM" id="MobiDB-lite"/>
    </source>
</evidence>
<evidence type="ECO:0000313" key="3">
    <source>
        <dbReference type="Proteomes" id="UP001301769"/>
    </source>
</evidence>
<evidence type="ECO:0000313" key="2">
    <source>
        <dbReference type="EMBL" id="KAK4209432.1"/>
    </source>
</evidence>
<feature type="compositionally biased region" description="Acidic residues" evidence="1">
    <location>
        <begin position="627"/>
        <end position="638"/>
    </location>
</feature>
<comment type="caution">
    <text evidence="2">The sequence shown here is derived from an EMBL/GenBank/DDBJ whole genome shotgun (WGS) entry which is preliminary data.</text>
</comment>
<dbReference type="EMBL" id="MU858205">
    <property type="protein sequence ID" value="KAK4209432.1"/>
    <property type="molecule type" value="Genomic_DNA"/>
</dbReference>
<gene>
    <name evidence="2" type="ORF">QBC37DRAFT_54228</name>
</gene>
<feature type="region of interest" description="Disordered" evidence="1">
    <location>
        <begin position="619"/>
        <end position="646"/>
    </location>
</feature>
<organism evidence="2 3">
    <name type="scientific">Rhypophila decipiens</name>
    <dbReference type="NCBI Taxonomy" id="261697"/>
    <lineage>
        <taxon>Eukaryota</taxon>
        <taxon>Fungi</taxon>
        <taxon>Dikarya</taxon>
        <taxon>Ascomycota</taxon>
        <taxon>Pezizomycotina</taxon>
        <taxon>Sordariomycetes</taxon>
        <taxon>Sordariomycetidae</taxon>
        <taxon>Sordariales</taxon>
        <taxon>Naviculisporaceae</taxon>
        <taxon>Rhypophila</taxon>
    </lineage>
</organism>
<dbReference type="AlphaFoldDB" id="A0AAN6Y3G5"/>
<dbReference type="Proteomes" id="UP001301769">
    <property type="component" value="Unassembled WGS sequence"/>
</dbReference>
<keyword evidence="3" id="KW-1185">Reference proteome</keyword>
<feature type="region of interest" description="Disordered" evidence="1">
    <location>
        <begin position="157"/>
        <end position="185"/>
    </location>
</feature>
<feature type="region of interest" description="Disordered" evidence="1">
    <location>
        <begin position="580"/>
        <end position="601"/>
    </location>
</feature>
<reference evidence="2" key="2">
    <citation type="submission" date="2023-05" db="EMBL/GenBank/DDBJ databases">
        <authorList>
            <consortium name="Lawrence Berkeley National Laboratory"/>
            <person name="Steindorff A."/>
            <person name="Hensen N."/>
            <person name="Bonometti L."/>
            <person name="Westerberg I."/>
            <person name="Brannstrom I.O."/>
            <person name="Guillou S."/>
            <person name="Cros-Aarteil S."/>
            <person name="Calhoun S."/>
            <person name="Haridas S."/>
            <person name="Kuo A."/>
            <person name="Mondo S."/>
            <person name="Pangilinan J."/>
            <person name="Riley R."/>
            <person name="Labutti K."/>
            <person name="Andreopoulos B."/>
            <person name="Lipzen A."/>
            <person name="Chen C."/>
            <person name="Yanf M."/>
            <person name="Daum C."/>
            <person name="Ng V."/>
            <person name="Clum A."/>
            <person name="Ohm R."/>
            <person name="Martin F."/>
            <person name="Silar P."/>
            <person name="Natvig D."/>
            <person name="Lalanne C."/>
            <person name="Gautier V."/>
            <person name="Ament-Velasquez S.L."/>
            <person name="Kruys A."/>
            <person name="Hutchinson M.I."/>
            <person name="Powell A.J."/>
            <person name="Barry K."/>
            <person name="Miller A.N."/>
            <person name="Grigoriev I.V."/>
            <person name="Debuchy R."/>
            <person name="Gladieux P."/>
            <person name="Thoren M.H."/>
            <person name="Johannesson H."/>
        </authorList>
    </citation>
    <scope>NUCLEOTIDE SEQUENCE</scope>
    <source>
        <strain evidence="2">PSN293</strain>
    </source>
</reference>
<feature type="compositionally biased region" description="Polar residues" evidence="1">
    <location>
        <begin position="88"/>
        <end position="98"/>
    </location>
</feature>
<accession>A0AAN6Y3G5</accession>
<proteinExistence type="predicted"/>
<feature type="compositionally biased region" description="Polar residues" evidence="1">
    <location>
        <begin position="71"/>
        <end position="80"/>
    </location>
</feature>
<feature type="region of interest" description="Disordered" evidence="1">
    <location>
        <begin position="473"/>
        <end position="497"/>
    </location>
</feature>
<protein>
    <submittedName>
        <fullName evidence="2">Uncharacterized protein</fullName>
    </submittedName>
</protein>
<name>A0AAN6Y3G5_9PEZI</name>